<dbReference type="Gene3D" id="3.40.50.1820">
    <property type="entry name" value="alpha/beta hydrolase"/>
    <property type="match status" value="1"/>
</dbReference>
<dbReference type="AlphaFoldDB" id="A0A919TTM9"/>
<evidence type="ECO:0000256" key="1">
    <source>
        <dbReference type="ARBA" id="ARBA00022801"/>
    </source>
</evidence>
<evidence type="ECO:0000256" key="2">
    <source>
        <dbReference type="SAM" id="MobiDB-lite"/>
    </source>
</evidence>
<feature type="compositionally biased region" description="Polar residues" evidence="2">
    <location>
        <begin position="288"/>
        <end position="297"/>
    </location>
</feature>
<evidence type="ECO:0000313" key="5">
    <source>
        <dbReference type="Proteomes" id="UP000623608"/>
    </source>
</evidence>
<keyword evidence="5" id="KW-1185">Reference proteome</keyword>
<dbReference type="GO" id="GO:0016020">
    <property type="term" value="C:membrane"/>
    <property type="evidence" value="ECO:0007669"/>
    <property type="project" value="TreeGrafter"/>
</dbReference>
<organism evidence="4 5">
    <name type="scientific">Paractinoplanes tereljensis</name>
    <dbReference type="NCBI Taxonomy" id="571912"/>
    <lineage>
        <taxon>Bacteria</taxon>
        <taxon>Bacillati</taxon>
        <taxon>Actinomycetota</taxon>
        <taxon>Actinomycetes</taxon>
        <taxon>Micromonosporales</taxon>
        <taxon>Micromonosporaceae</taxon>
        <taxon>Paractinoplanes</taxon>
    </lineage>
</organism>
<dbReference type="SUPFAM" id="SSF53474">
    <property type="entry name" value="alpha/beta-Hydrolases"/>
    <property type="match status" value="1"/>
</dbReference>
<reference evidence="4" key="1">
    <citation type="submission" date="2021-01" db="EMBL/GenBank/DDBJ databases">
        <title>Whole genome shotgun sequence of Actinoplanes tereljensis NBRC 105297.</title>
        <authorList>
            <person name="Komaki H."/>
            <person name="Tamura T."/>
        </authorList>
    </citation>
    <scope>NUCLEOTIDE SEQUENCE</scope>
    <source>
        <strain evidence="4">NBRC 105297</strain>
    </source>
</reference>
<dbReference type="InterPro" id="IPR029058">
    <property type="entry name" value="AB_hydrolase_fold"/>
</dbReference>
<feature type="region of interest" description="Disordered" evidence="2">
    <location>
        <begin position="272"/>
        <end position="297"/>
    </location>
</feature>
<dbReference type="GO" id="GO:0016787">
    <property type="term" value="F:hydrolase activity"/>
    <property type="evidence" value="ECO:0007669"/>
    <property type="project" value="UniProtKB-KW"/>
</dbReference>
<name>A0A919TTM9_9ACTN</name>
<dbReference type="EMBL" id="BOMY01000035">
    <property type="protein sequence ID" value="GIF22713.1"/>
    <property type="molecule type" value="Genomic_DNA"/>
</dbReference>
<dbReference type="Proteomes" id="UP000623608">
    <property type="component" value="Unassembled WGS sequence"/>
</dbReference>
<dbReference type="Pfam" id="PF12697">
    <property type="entry name" value="Abhydrolase_6"/>
    <property type="match status" value="1"/>
</dbReference>
<proteinExistence type="predicted"/>
<protein>
    <submittedName>
        <fullName evidence="4">Alpha/beta hydrolase</fullName>
    </submittedName>
</protein>
<accession>A0A919TTM9</accession>
<evidence type="ECO:0000313" key="4">
    <source>
        <dbReference type="EMBL" id="GIF22713.1"/>
    </source>
</evidence>
<sequence length="297" mass="31827">MGGMAITPFGIAYDHVSGAGGTPVVLVHAGVADRRMWEPQWAAIGRERDAVRLDLRGFGESAARPDGTLSHVDDVLATLAHLGIDRCHLVASSMGAGVAAEVALTAPQLVRSLLLAPPGGSLLAELTDDLKAFFDAERSALAAGDLEAAVEANIKTWVIGPGRDPAEVNPQFQDAVRRMQRRAFEINDTWADVDEAELDPPALERLADLKVPTLILIGGHDLATTHDSADRLSAGLAEVRRVDWPDVAHLPSLEQPERFLTLLREWLDSVGDRSDASQSLGGLGWQSADGQQRPPQR</sequence>
<gene>
    <name evidence="4" type="ORF">Ate02nite_54430</name>
</gene>
<feature type="domain" description="AB hydrolase-1" evidence="3">
    <location>
        <begin position="24"/>
        <end position="260"/>
    </location>
</feature>
<evidence type="ECO:0000259" key="3">
    <source>
        <dbReference type="Pfam" id="PF12697"/>
    </source>
</evidence>
<dbReference type="PRINTS" id="PR00111">
    <property type="entry name" value="ABHYDROLASE"/>
</dbReference>
<comment type="caution">
    <text evidence="4">The sequence shown here is derived from an EMBL/GenBank/DDBJ whole genome shotgun (WGS) entry which is preliminary data.</text>
</comment>
<dbReference type="PANTHER" id="PTHR43798:SF31">
    <property type="entry name" value="AB HYDROLASE SUPERFAMILY PROTEIN YCLE"/>
    <property type="match status" value="1"/>
</dbReference>
<dbReference type="InterPro" id="IPR000073">
    <property type="entry name" value="AB_hydrolase_1"/>
</dbReference>
<keyword evidence="1 4" id="KW-0378">Hydrolase</keyword>
<dbReference type="PANTHER" id="PTHR43798">
    <property type="entry name" value="MONOACYLGLYCEROL LIPASE"/>
    <property type="match status" value="1"/>
</dbReference>
<dbReference type="InterPro" id="IPR050266">
    <property type="entry name" value="AB_hydrolase_sf"/>
</dbReference>